<dbReference type="EMBL" id="LR862140">
    <property type="protein sequence ID" value="CAD1820321.1"/>
    <property type="molecule type" value="Genomic_DNA"/>
</dbReference>
<dbReference type="InterPro" id="IPR036875">
    <property type="entry name" value="Znf_CCHC_sf"/>
</dbReference>
<accession>A0A6V7NNY6</accession>
<feature type="region of interest" description="Disordered" evidence="1">
    <location>
        <begin position="1"/>
        <end position="54"/>
    </location>
</feature>
<evidence type="ECO:0000256" key="1">
    <source>
        <dbReference type="SAM" id="MobiDB-lite"/>
    </source>
</evidence>
<sequence>MLENRWEKPNSGHHQRTSEKLTALQDKKGKVKLTAHQEEKDRKKLPLHSKGKKNDAIGEITHKLGGSSSPPAAAGGRASRIIWNSRPTGTEVLWADTVGSALTETIYFNLDDTNLASSSFISTHLHQKVTQQPGDKPEPSRQKRSTHPSTPSPSPATPPPLLFKKSYREALLTPVPQLRTTLRRRPYNHPSSSSFSFKGRCFRCLGRDHRVSHCRDPLRCTRCFKAGHKARACTNRLPLNTYRAMRARLAYLCAFVPLSDDFSDRQNRRHNAILVDVIPPSSLGHSPQETIANGFARWFGGYPTDFHVAHYSERDYVVFLPEWVQSEHIVRREVLSLGDLRLRCYTWDPYRGARRPLLSYNVWVRLVSLPFECWSSRSVATIVDGFGRFIRADDFSVRMVDLTGYRCLIAVNHLSDIPENINLTFGDSSMSMLIQIERWTRSEGPGGGGHHQTERMGQHDPRDQPTDRRSAGTARGRRSTDGATSVSDASWNSSEIRDRRRPAPRQENYLIQTLPLLLQPSNHRRVWDLLPLSRRPATPLLTRPPSSQIQISAGQAFHFHASRWTPYYYVRQLPPPFSTAYPDGALPSPRHYCLLNQIGKPTGSASGTYYSCVLQEWHWWDFNPRENLWSIYFGSRPPSLGKSRPFLEMSPAVSRPVTTQPGQACSLRVPAPDAFGLWANWPRLGLGPLSVGHLSQTIGDIGLEPNAMIADGQSSRSLAKLHWGPSSTAIHPLPSILSSQPVRTLSLSRSSLAAPKGSAAAILAWSPATSPLLPSSGTPRSPTPGVDTLPGQFVGDDNSGTVGTFGSASLGQVEGESLLPPFPSRWPVRRSSPCAI</sequence>
<feature type="region of interest" description="Disordered" evidence="1">
    <location>
        <begin position="125"/>
        <end position="160"/>
    </location>
</feature>
<organism evidence="3">
    <name type="scientific">Ananas comosus var. bracteatus</name>
    <name type="common">red pineapple</name>
    <dbReference type="NCBI Taxonomy" id="296719"/>
    <lineage>
        <taxon>Eukaryota</taxon>
        <taxon>Viridiplantae</taxon>
        <taxon>Streptophyta</taxon>
        <taxon>Embryophyta</taxon>
        <taxon>Tracheophyta</taxon>
        <taxon>Spermatophyta</taxon>
        <taxon>Magnoliopsida</taxon>
        <taxon>Liliopsida</taxon>
        <taxon>Poales</taxon>
        <taxon>Bromeliaceae</taxon>
        <taxon>Bromelioideae</taxon>
        <taxon>Ananas</taxon>
    </lineage>
</organism>
<feature type="region of interest" description="Disordered" evidence="1">
    <location>
        <begin position="441"/>
        <end position="504"/>
    </location>
</feature>
<dbReference type="SMART" id="SM00343">
    <property type="entry name" value="ZnF_C2HC"/>
    <property type="match status" value="2"/>
</dbReference>
<feature type="compositionally biased region" description="Polar residues" evidence="1">
    <location>
        <begin position="481"/>
        <end position="494"/>
    </location>
</feature>
<feature type="compositionally biased region" description="Pro residues" evidence="1">
    <location>
        <begin position="150"/>
        <end position="160"/>
    </location>
</feature>
<feature type="compositionally biased region" description="Basic and acidic residues" evidence="1">
    <location>
        <begin position="451"/>
        <end position="470"/>
    </location>
</feature>
<dbReference type="GO" id="GO:0008270">
    <property type="term" value="F:zinc ion binding"/>
    <property type="evidence" value="ECO:0007669"/>
    <property type="project" value="InterPro"/>
</dbReference>
<feature type="compositionally biased region" description="Basic and acidic residues" evidence="1">
    <location>
        <begin position="1"/>
        <end position="10"/>
    </location>
</feature>
<feature type="domain" description="CCHC-type" evidence="2">
    <location>
        <begin position="200"/>
        <end position="216"/>
    </location>
</feature>
<feature type="domain" description="CCHC-type" evidence="2">
    <location>
        <begin position="219"/>
        <end position="235"/>
    </location>
</feature>
<name>A0A6V7NNY6_ANACO</name>
<dbReference type="InterPro" id="IPR001878">
    <property type="entry name" value="Znf_CCHC"/>
</dbReference>
<gene>
    <name evidence="3" type="ORF">CB5_LOCUS3532</name>
</gene>
<protein>
    <recommendedName>
        <fullName evidence="2">CCHC-type domain-containing protein</fullName>
    </recommendedName>
</protein>
<dbReference type="SUPFAM" id="SSF57756">
    <property type="entry name" value="Retrovirus zinc finger-like domains"/>
    <property type="match status" value="1"/>
</dbReference>
<proteinExistence type="predicted"/>
<evidence type="ECO:0000313" key="3">
    <source>
        <dbReference type="EMBL" id="CAD1820321.1"/>
    </source>
</evidence>
<dbReference type="AlphaFoldDB" id="A0A6V7NNY6"/>
<dbReference type="Gene3D" id="4.10.60.10">
    <property type="entry name" value="Zinc finger, CCHC-type"/>
    <property type="match status" value="1"/>
</dbReference>
<feature type="compositionally biased region" description="Basic and acidic residues" evidence="1">
    <location>
        <begin position="35"/>
        <end position="44"/>
    </location>
</feature>
<dbReference type="GO" id="GO:0003676">
    <property type="term" value="F:nucleic acid binding"/>
    <property type="evidence" value="ECO:0007669"/>
    <property type="project" value="InterPro"/>
</dbReference>
<reference evidence="3" key="1">
    <citation type="submission" date="2020-07" db="EMBL/GenBank/DDBJ databases">
        <authorList>
            <person name="Lin J."/>
        </authorList>
    </citation>
    <scope>NUCLEOTIDE SEQUENCE</scope>
</reference>
<evidence type="ECO:0000259" key="2">
    <source>
        <dbReference type="SMART" id="SM00343"/>
    </source>
</evidence>